<evidence type="ECO:0000313" key="1">
    <source>
        <dbReference type="EMBL" id="KAH3676218.1"/>
    </source>
</evidence>
<reference evidence="1" key="1">
    <citation type="journal article" date="2021" name="Open Biol.">
        <title>Shared evolutionary footprints suggest mitochondrial oxidative damage underlies multiple complex I losses in fungi.</title>
        <authorList>
            <person name="Schikora-Tamarit M.A."/>
            <person name="Marcet-Houben M."/>
            <person name="Nosek J."/>
            <person name="Gabaldon T."/>
        </authorList>
    </citation>
    <scope>NUCLEOTIDE SEQUENCE</scope>
    <source>
        <strain evidence="1">CBS2887</strain>
    </source>
</reference>
<gene>
    <name evidence="1" type="ORF">WICPIJ_009178</name>
</gene>
<sequence>MDITLKVYRIGQGLPRKTPFNVPLPLTIKYKELQAVMNPEPESTSPSYIIHEPRAKAEPNNKDDNGEGPICLTLAADERKEPPPPTEPCGAARVFSGPPLIIGVAKTKADCNKDGYGVEEYW</sequence>
<dbReference type="EMBL" id="JAEUBG010005308">
    <property type="protein sequence ID" value="KAH3676218.1"/>
    <property type="molecule type" value="Genomic_DNA"/>
</dbReference>
<keyword evidence="2" id="KW-1185">Reference proteome</keyword>
<comment type="caution">
    <text evidence="1">The sequence shown here is derived from an EMBL/GenBank/DDBJ whole genome shotgun (WGS) entry which is preliminary data.</text>
</comment>
<dbReference type="Proteomes" id="UP000774326">
    <property type="component" value="Unassembled WGS sequence"/>
</dbReference>
<protein>
    <submittedName>
        <fullName evidence="1">Uncharacterized protein</fullName>
    </submittedName>
</protein>
<name>A0A9P8TE59_WICPI</name>
<proteinExistence type="predicted"/>
<dbReference type="AlphaFoldDB" id="A0A9P8TE59"/>
<accession>A0A9P8TE59</accession>
<evidence type="ECO:0000313" key="2">
    <source>
        <dbReference type="Proteomes" id="UP000774326"/>
    </source>
</evidence>
<organism evidence="1 2">
    <name type="scientific">Wickerhamomyces pijperi</name>
    <name type="common">Yeast</name>
    <name type="synonym">Pichia pijperi</name>
    <dbReference type="NCBI Taxonomy" id="599730"/>
    <lineage>
        <taxon>Eukaryota</taxon>
        <taxon>Fungi</taxon>
        <taxon>Dikarya</taxon>
        <taxon>Ascomycota</taxon>
        <taxon>Saccharomycotina</taxon>
        <taxon>Saccharomycetes</taxon>
        <taxon>Phaffomycetales</taxon>
        <taxon>Wickerhamomycetaceae</taxon>
        <taxon>Wickerhamomyces</taxon>
    </lineage>
</organism>
<reference evidence="1" key="2">
    <citation type="submission" date="2021-01" db="EMBL/GenBank/DDBJ databases">
        <authorList>
            <person name="Schikora-Tamarit M.A."/>
        </authorList>
    </citation>
    <scope>NUCLEOTIDE SEQUENCE</scope>
    <source>
        <strain evidence="1">CBS2887</strain>
    </source>
</reference>